<protein>
    <submittedName>
        <fullName evidence="2">Uncharacterized protein</fullName>
    </submittedName>
</protein>
<feature type="region of interest" description="Disordered" evidence="1">
    <location>
        <begin position="1"/>
        <end position="27"/>
    </location>
</feature>
<feature type="region of interest" description="Disordered" evidence="1">
    <location>
        <begin position="136"/>
        <end position="156"/>
    </location>
</feature>
<organism evidence="2 3">
    <name type="scientific">Ramazzottius varieornatus</name>
    <name type="common">Water bear</name>
    <name type="synonym">Tardigrade</name>
    <dbReference type="NCBI Taxonomy" id="947166"/>
    <lineage>
        <taxon>Eukaryota</taxon>
        <taxon>Metazoa</taxon>
        <taxon>Ecdysozoa</taxon>
        <taxon>Tardigrada</taxon>
        <taxon>Eutardigrada</taxon>
        <taxon>Parachela</taxon>
        <taxon>Hypsibioidea</taxon>
        <taxon>Ramazzottiidae</taxon>
        <taxon>Ramazzottius</taxon>
    </lineage>
</organism>
<comment type="caution">
    <text evidence="2">The sequence shown here is derived from an EMBL/GenBank/DDBJ whole genome shotgun (WGS) entry which is preliminary data.</text>
</comment>
<name>A0A1D1UXB2_RAMVA</name>
<feature type="compositionally biased region" description="Basic and acidic residues" evidence="1">
    <location>
        <begin position="266"/>
        <end position="290"/>
    </location>
</feature>
<evidence type="ECO:0000313" key="2">
    <source>
        <dbReference type="EMBL" id="GAU90798.1"/>
    </source>
</evidence>
<evidence type="ECO:0000256" key="1">
    <source>
        <dbReference type="SAM" id="MobiDB-lite"/>
    </source>
</evidence>
<accession>A0A1D1UXB2</accession>
<dbReference type="AlphaFoldDB" id="A0A1D1UXB2"/>
<sequence>MSSLRNGGESLTSYIPESADATKSTVNSEPVKRVKKTVIYKKTIIYNFTKVFAATAEAARLKQLSSAESSVSADSQLSVAEVVWGLGLDAQREVPKPVEEITEKEEVAVTDQRSAVSIDATLEVLLQIMPTIPSVPAPPPQQQQQAVREPPPAAAPAVPAVEQASLPVALPDVVPPKAEPKVLNEKPFCFEDYWEERWVSRDNQPAGVFTMSSNVTVKPAEKAAAPVVNEQVPEVRTYTAPFRGNDWLNDLAASPVLPAAVKPRKKPDPLKTKENQPRQERNSTAKEKSAKAKQAVVQSPAFTPRVLAESQNGKLTSHFQSRSIRCITVRQRLFASHFRSSTPLTT</sequence>
<keyword evidence="3" id="KW-1185">Reference proteome</keyword>
<dbReference type="Proteomes" id="UP000186922">
    <property type="component" value="Unassembled WGS sequence"/>
</dbReference>
<dbReference type="EMBL" id="BDGG01000001">
    <property type="protein sequence ID" value="GAU90798.1"/>
    <property type="molecule type" value="Genomic_DNA"/>
</dbReference>
<gene>
    <name evidence="2" type="primary">RvY_03164-1</name>
    <name evidence="2" type="synonym">RvY_03164.1</name>
    <name evidence="2" type="ORF">RvY_03164</name>
</gene>
<evidence type="ECO:0000313" key="3">
    <source>
        <dbReference type="Proteomes" id="UP000186922"/>
    </source>
</evidence>
<proteinExistence type="predicted"/>
<feature type="region of interest" description="Disordered" evidence="1">
    <location>
        <begin position="258"/>
        <end position="298"/>
    </location>
</feature>
<reference evidence="2 3" key="1">
    <citation type="journal article" date="2016" name="Nat. Commun.">
        <title>Extremotolerant tardigrade genome and improved radiotolerance of human cultured cells by tardigrade-unique protein.</title>
        <authorList>
            <person name="Hashimoto T."/>
            <person name="Horikawa D.D."/>
            <person name="Saito Y."/>
            <person name="Kuwahara H."/>
            <person name="Kozuka-Hata H."/>
            <person name="Shin-I T."/>
            <person name="Minakuchi Y."/>
            <person name="Ohishi K."/>
            <person name="Motoyama A."/>
            <person name="Aizu T."/>
            <person name="Enomoto A."/>
            <person name="Kondo K."/>
            <person name="Tanaka S."/>
            <person name="Hara Y."/>
            <person name="Koshikawa S."/>
            <person name="Sagara H."/>
            <person name="Miura T."/>
            <person name="Yokobori S."/>
            <person name="Miyagawa K."/>
            <person name="Suzuki Y."/>
            <person name="Kubo T."/>
            <person name="Oyama M."/>
            <person name="Kohara Y."/>
            <person name="Fujiyama A."/>
            <person name="Arakawa K."/>
            <person name="Katayama T."/>
            <person name="Toyoda A."/>
            <person name="Kunieda T."/>
        </authorList>
    </citation>
    <scope>NUCLEOTIDE SEQUENCE [LARGE SCALE GENOMIC DNA]</scope>
    <source>
        <strain evidence="2 3">YOKOZUNA-1</strain>
    </source>
</reference>